<keyword evidence="2" id="KW-1185">Reference proteome</keyword>
<protein>
    <submittedName>
        <fullName evidence="1">Uncharacterized protein</fullName>
    </submittedName>
</protein>
<dbReference type="EMBL" id="JAACFV010000290">
    <property type="protein sequence ID" value="KAF7502235.1"/>
    <property type="molecule type" value="Genomic_DNA"/>
</dbReference>
<accession>A0A8H7ABL0</accession>
<evidence type="ECO:0000313" key="2">
    <source>
        <dbReference type="Proteomes" id="UP000606974"/>
    </source>
</evidence>
<name>A0A8H7ABL0_9EURO</name>
<reference evidence="1" key="1">
    <citation type="submission" date="2020-02" db="EMBL/GenBank/DDBJ databases">
        <authorList>
            <person name="Palmer J.M."/>
        </authorList>
    </citation>
    <scope>NUCLEOTIDE SEQUENCE</scope>
    <source>
        <strain evidence="1">EPUS1.4</strain>
        <tissue evidence="1">Thallus</tissue>
    </source>
</reference>
<dbReference type="Proteomes" id="UP000606974">
    <property type="component" value="Unassembled WGS sequence"/>
</dbReference>
<evidence type="ECO:0000313" key="1">
    <source>
        <dbReference type="EMBL" id="KAF7502235.1"/>
    </source>
</evidence>
<gene>
    <name evidence="1" type="ORF">GJ744_006418</name>
</gene>
<dbReference type="AlphaFoldDB" id="A0A8H7ABL0"/>
<comment type="caution">
    <text evidence="1">The sequence shown here is derived from an EMBL/GenBank/DDBJ whole genome shotgun (WGS) entry which is preliminary data.</text>
</comment>
<sequence>MLGRWAGGTLFRSLSLGNRTYFRSISKEYTENLFYHSNPHQMMAARKVPGLWHIISGLEDDNGPKLGAKIYGLLRFLLCYTAL</sequence>
<organism evidence="1 2">
    <name type="scientific">Endocarpon pusillum</name>
    <dbReference type="NCBI Taxonomy" id="364733"/>
    <lineage>
        <taxon>Eukaryota</taxon>
        <taxon>Fungi</taxon>
        <taxon>Dikarya</taxon>
        <taxon>Ascomycota</taxon>
        <taxon>Pezizomycotina</taxon>
        <taxon>Eurotiomycetes</taxon>
        <taxon>Chaetothyriomycetidae</taxon>
        <taxon>Verrucariales</taxon>
        <taxon>Verrucariaceae</taxon>
        <taxon>Endocarpon</taxon>
    </lineage>
</organism>
<proteinExistence type="predicted"/>